<protein>
    <submittedName>
        <fullName evidence="1">Uncharacterized protein</fullName>
    </submittedName>
</protein>
<name>A0A0B7BVE2_9EUPU</name>
<feature type="non-terminal residue" evidence="1">
    <location>
        <position position="52"/>
    </location>
</feature>
<reference evidence="1" key="1">
    <citation type="submission" date="2014-12" db="EMBL/GenBank/DDBJ databases">
        <title>Insight into the proteome of Arion vulgaris.</title>
        <authorList>
            <person name="Aradska J."/>
            <person name="Bulat T."/>
            <person name="Smidak R."/>
            <person name="Sarate P."/>
            <person name="Gangsoo J."/>
            <person name="Sialana F."/>
            <person name="Bilban M."/>
            <person name="Lubec G."/>
        </authorList>
    </citation>
    <scope>NUCLEOTIDE SEQUENCE</scope>
    <source>
        <tissue evidence="1">Skin</tissue>
    </source>
</reference>
<evidence type="ECO:0000313" key="1">
    <source>
        <dbReference type="EMBL" id="CEK97184.1"/>
    </source>
</evidence>
<gene>
    <name evidence="1" type="primary">ORF214976</name>
</gene>
<sequence length="52" mass="5557">MMLLGSLLVCVSYPASLVDLYLLFDLPLSRSTPQFPVCEPVIPVVDGVSCTG</sequence>
<dbReference type="AlphaFoldDB" id="A0A0B7BVE2"/>
<dbReference type="EMBL" id="HACG01050319">
    <property type="protein sequence ID" value="CEK97184.1"/>
    <property type="molecule type" value="Transcribed_RNA"/>
</dbReference>
<accession>A0A0B7BVE2</accession>
<proteinExistence type="predicted"/>
<organism evidence="1">
    <name type="scientific">Arion vulgaris</name>
    <dbReference type="NCBI Taxonomy" id="1028688"/>
    <lineage>
        <taxon>Eukaryota</taxon>
        <taxon>Metazoa</taxon>
        <taxon>Spiralia</taxon>
        <taxon>Lophotrochozoa</taxon>
        <taxon>Mollusca</taxon>
        <taxon>Gastropoda</taxon>
        <taxon>Heterobranchia</taxon>
        <taxon>Euthyneura</taxon>
        <taxon>Panpulmonata</taxon>
        <taxon>Eupulmonata</taxon>
        <taxon>Stylommatophora</taxon>
        <taxon>Helicina</taxon>
        <taxon>Arionoidea</taxon>
        <taxon>Arionidae</taxon>
        <taxon>Arion</taxon>
    </lineage>
</organism>